<gene>
    <name evidence="1" type="ORF">IQ247_01095</name>
</gene>
<dbReference type="Proteomes" id="UP000620559">
    <property type="component" value="Unassembled WGS sequence"/>
</dbReference>
<protein>
    <submittedName>
        <fullName evidence="1">DUF1822 family protein</fullName>
    </submittedName>
</protein>
<dbReference type="InterPro" id="IPR014951">
    <property type="entry name" value="DUF1822"/>
</dbReference>
<accession>A0A8J7F8F9</accession>
<reference evidence="1" key="1">
    <citation type="submission" date="2020-10" db="EMBL/GenBank/DDBJ databases">
        <authorList>
            <person name="Castelo-Branco R."/>
            <person name="Eusebio N."/>
            <person name="Adriana R."/>
            <person name="Vieira A."/>
            <person name="Brugerolle De Fraissinette N."/>
            <person name="Rezende De Castro R."/>
            <person name="Schneider M.P."/>
            <person name="Vasconcelos V."/>
            <person name="Leao P.N."/>
        </authorList>
    </citation>
    <scope>NUCLEOTIDE SEQUENCE</scope>
    <source>
        <strain evidence="1">LEGE 06105</strain>
    </source>
</reference>
<dbReference type="RefSeq" id="WP_193916037.1">
    <property type="nucleotide sequence ID" value="NZ_JADEWL010000002.1"/>
</dbReference>
<sequence>MNDKLNLRELAIPVPIPASFRRQAQVYASQFFVQDVQKRIYRQTLALLAVDNYLRLLGFETNLNQPERWNVTSRLWSEANELEIAWVGNLECCLIAAEQQSMILSQSQLSSGIGIGYVFVEITNSEKTAILTGFLPALQEQAEDREIRVADLMSIDDFIDDLSERQISSSSLEKIDNLTTEFAEKKIIYLQNWLNHIYEEGWEPSMRDLQTVTCHKKLQLGGQVFDIQLGVSQSSDELVLVRVIVQSEGTNLPMGMQVSVPDEADIYTETVNEIASLISIPLELAPEENFWIELSYKDESIREYFIA</sequence>
<dbReference type="EMBL" id="JADEWL010000002">
    <property type="protein sequence ID" value="MBE9211328.1"/>
    <property type="molecule type" value="Genomic_DNA"/>
</dbReference>
<dbReference type="AlphaFoldDB" id="A0A8J7F8F9"/>
<evidence type="ECO:0000313" key="2">
    <source>
        <dbReference type="Proteomes" id="UP000620559"/>
    </source>
</evidence>
<keyword evidence="2" id="KW-1185">Reference proteome</keyword>
<proteinExistence type="predicted"/>
<dbReference type="Pfam" id="PF08852">
    <property type="entry name" value="DUF1822"/>
    <property type="match status" value="2"/>
</dbReference>
<name>A0A8J7F8F9_9CYAN</name>
<comment type="caution">
    <text evidence="1">The sequence shown here is derived from an EMBL/GenBank/DDBJ whole genome shotgun (WGS) entry which is preliminary data.</text>
</comment>
<evidence type="ECO:0000313" key="1">
    <source>
        <dbReference type="EMBL" id="MBE9211328.1"/>
    </source>
</evidence>
<organism evidence="1 2">
    <name type="scientific">Plectonema cf. radiosum LEGE 06105</name>
    <dbReference type="NCBI Taxonomy" id="945769"/>
    <lineage>
        <taxon>Bacteria</taxon>
        <taxon>Bacillati</taxon>
        <taxon>Cyanobacteriota</taxon>
        <taxon>Cyanophyceae</taxon>
        <taxon>Oscillatoriophycideae</taxon>
        <taxon>Oscillatoriales</taxon>
        <taxon>Microcoleaceae</taxon>
        <taxon>Plectonema</taxon>
    </lineage>
</organism>